<dbReference type="Gene3D" id="1.10.10.60">
    <property type="entry name" value="Homeodomain-like"/>
    <property type="match status" value="2"/>
</dbReference>
<accession>A0A099I7J6</accession>
<feature type="domain" description="HTH araC/xylS-type" evidence="4">
    <location>
        <begin position="292"/>
        <end position="390"/>
    </location>
</feature>
<evidence type="ECO:0000313" key="6">
    <source>
        <dbReference type="Proteomes" id="UP000030008"/>
    </source>
</evidence>
<name>A0A099I7J6_CLOIN</name>
<dbReference type="PROSITE" id="PS00041">
    <property type="entry name" value="HTH_ARAC_FAMILY_1"/>
    <property type="match status" value="1"/>
</dbReference>
<evidence type="ECO:0000256" key="2">
    <source>
        <dbReference type="ARBA" id="ARBA00023125"/>
    </source>
</evidence>
<proteinExistence type="predicted"/>
<evidence type="ECO:0000256" key="1">
    <source>
        <dbReference type="ARBA" id="ARBA00023015"/>
    </source>
</evidence>
<dbReference type="SUPFAM" id="SSF46689">
    <property type="entry name" value="Homeodomain-like"/>
    <property type="match status" value="2"/>
</dbReference>
<reference evidence="5 6" key="1">
    <citation type="submission" date="2014-08" db="EMBL/GenBank/DDBJ databases">
        <title>Clostridium innocuum, an unnegligible vancomycin-resistant pathogen causing extra-intestinal infections.</title>
        <authorList>
            <person name="Feng Y."/>
            <person name="Chiu C.-H."/>
        </authorList>
    </citation>
    <scope>NUCLEOTIDE SEQUENCE [LARGE SCALE GENOMIC DNA]</scope>
    <source>
        <strain evidence="5 6">AN88</strain>
    </source>
</reference>
<gene>
    <name evidence="5" type="ORF">CIAN88_12715</name>
</gene>
<evidence type="ECO:0000259" key="4">
    <source>
        <dbReference type="PROSITE" id="PS01124"/>
    </source>
</evidence>
<dbReference type="InterPro" id="IPR018060">
    <property type="entry name" value="HTH_AraC"/>
</dbReference>
<sequence>MQQQNDWYTGIDYFQSYKEQDIQVEEQSLAQPVPLTRHERVELWYVLKGDGDILVNGVLHTVQQDSFLCLYAHHLYEVSCVRKPLQVLRIQFYIGLFMHAMWEKHPRGRNASLVYETPACLCCADSEVLQLFHRAQQESYGNAFGSRNMLMYIVLQIHMLFCRYALQESMEEGQSPVWKLIKRTIVASQEHTTLQDAAAKLQLHPRYLNQKIKDACGYSFTQLRSFGKIINACALLHFEDLSISYIVDLLSYSSTAGFYRQFQAWTGMSPLDYQKHRILDNAHFYCRKDLYLQIMQYLYLHFSQDITLEDMARECHRKSYELEQLLKQEYHTSWTQELMAVRVHQTAALLTATKRTITSIAMDCGFSSLAVFERHFAACMGCTPEQYRKQQSV</sequence>
<dbReference type="GO" id="GO:0003700">
    <property type="term" value="F:DNA-binding transcription factor activity"/>
    <property type="evidence" value="ECO:0007669"/>
    <property type="project" value="InterPro"/>
</dbReference>
<dbReference type="PANTHER" id="PTHR43280">
    <property type="entry name" value="ARAC-FAMILY TRANSCRIPTIONAL REGULATOR"/>
    <property type="match status" value="1"/>
</dbReference>
<dbReference type="Pfam" id="PF12833">
    <property type="entry name" value="HTH_18"/>
    <property type="match status" value="2"/>
</dbReference>
<comment type="caution">
    <text evidence="5">The sequence shown here is derived from an EMBL/GenBank/DDBJ whole genome shotgun (WGS) entry which is preliminary data.</text>
</comment>
<keyword evidence="3" id="KW-0804">Transcription</keyword>
<dbReference type="InterPro" id="IPR018062">
    <property type="entry name" value="HTH_AraC-typ_CS"/>
</dbReference>
<evidence type="ECO:0000313" key="5">
    <source>
        <dbReference type="EMBL" id="KGJ52848.1"/>
    </source>
</evidence>
<dbReference type="SMART" id="SM00342">
    <property type="entry name" value="HTH_ARAC"/>
    <property type="match status" value="2"/>
</dbReference>
<protein>
    <submittedName>
        <fullName evidence="5">AraC family transcriptional regulator</fullName>
    </submittedName>
</protein>
<dbReference type="SUPFAM" id="SSF51182">
    <property type="entry name" value="RmlC-like cupins"/>
    <property type="match status" value="1"/>
</dbReference>
<feature type="domain" description="HTH araC/xylS-type" evidence="4">
    <location>
        <begin position="175"/>
        <end position="276"/>
    </location>
</feature>
<dbReference type="InterPro" id="IPR011051">
    <property type="entry name" value="RmlC_Cupin_sf"/>
</dbReference>
<keyword evidence="1" id="KW-0805">Transcription regulation</keyword>
<dbReference type="PANTHER" id="PTHR43280:SF28">
    <property type="entry name" value="HTH-TYPE TRANSCRIPTIONAL ACTIVATOR RHAS"/>
    <property type="match status" value="1"/>
</dbReference>
<keyword evidence="2" id="KW-0238">DNA-binding</keyword>
<dbReference type="Proteomes" id="UP000030008">
    <property type="component" value="Unassembled WGS sequence"/>
</dbReference>
<dbReference type="GO" id="GO:0043565">
    <property type="term" value="F:sequence-specific DNA binding"/>
    <property type="evidence" value="ECO:0007669"/>
    <property type="project" value="InterPro"/>
</dbReference>
<dbReference type="RefSeq" id="WP_044905792.1">
    <property type="nucleotide sequence ID" value="NZ_JQIF01000052.1"/>
</dbReference>
<dbReference type="AlphaFoldDB" id="A0A099I7J6"/>
<organism evidence="5 6">
    <name type="scientific">Clostridium innocuum</name>
    <dbReference type="NCBI Taxonomy" id="1522"/>
    <lineage>
        <taxon>Bacteria</taxon>
        <taxon>Bacillati</taxon>
        <taxon>Bacillota</taxon>
        <taxon>Clostridia</taxon>
        <taxon>Eubacteriales</taxon>
        <taxon>Clostridiaceae</taxon>
        <taxon>Clostridium</taxon>
    </lineage>
</organism>
<dbReference type="PROSITE" id="PS01124">
    <property type="entry name" value="HTH_ARAC_FAMILY_2"/>
    <property type="match status" value="2"/>
</dbReference>
<dbReference type="InterPro" id="IPR009057">
    <property type="entry name" value="Homeodomain-like_sf"/>
</dbReference>
<evidence type="ECO:0000256" key="3">
    <source>
        <dbReference type="ARBA" id="ARBA00023163"/>
    </source>
</evidence>
<dbReference type="EMBL" id="JQIF01000052">
    <property type="protein sequence ID" value="KGJ52848.1"/>
    <property type="molecule type" value="Genomic_DNA"/>
</dbReference>